<name>A0A419R6H5_9SPHN</name>
<comment type="caution">
    <text evidence="2">The sequence shown here is derived from an EMBL/GenBank/DDBJ whole genome shotgun (WGS) entry which is preliminary data.</text>
</comment>
<dbReference type="Proteomes" id="UP000284322">
    <property type="component" value="Unassembled WGS sequence"/>
</dbReference>
<gene>
    <name evidence="2" type="ORF">D6858_00080</name>
</gene>
<evidence type="ECO:0000256" key="1">
    <source>
        <dbReference type="SAM" id="SignalP"/>
    </source>
</evidence>
<feature type="signal peptide" evidence="1">
    <location>
        <begin position="1"/>
        <end position="16"/>
    </location>
</feature>
<dbReference type="RefSeq" id="WP_120105825.1">
    <property type="nucleotide sequence ID" value="NZ_RAHJ01000001.1"/>
</dbReference>
<protein>
    <submittedName>
        <fullName evidence="2">Uncharacterized protein</fullName>
    </submittedName>
</protein>
<sequence>MLITMVAGLLITSANSADIACPAVDPGRDYHLEDVCGELSEGGPAYSATVRASMSPPPASQQVMVYRTGGVWMMRIAGYRYRWKSGGEVVTRRREIALSDDDAEDLVRRLTEADLRHLGQLSFYGSENVICTDGASLELAIGMAGRKSKAAQHSCAGKTELRQLAAAFRQLALKYDPEFEGLLSGLRN</sequence>
<dbReference type="OrthoDB" id="7410239at2"/>
<accession>A0A419R6H5</accession>
<feature type="chain" id="PRO_5018986753" evidence="1">
    <location>
        <begin position="17"/>
        <end position="188"/>
    </location>
</feature>
<dbReference type="AlphaFoldDB" id="A0A419R6H5"/>
<organism evidence="2 3">
    <name type="scientific">Tsuneonella suprasediminis</name>
    <dbReference type="NCBI Taxonomy" id="2306996"/>
    <lineage>
        <taxon>Bacteria</taxon>
        <taxon>Pseudomonadati</taxon>
        <taxon>Pseudomonadota</taxon>
        <taxon>Alphaproteobacteria</taxon>
        <taxon>Sphingomonadales</taxon>
        <taxon>Erythrobacteraceae</taxon>
        <taxon>Tsuneonella</taxon>
    </lineage>
</organism>
<evidence type="ECO:0000313" key="2">
    <source>
        <dbReference type="EMBL" id="RJX71792.1"/>
    </source>
</evidence>
<dbReference type="EMBL" id="RAHJ01000001">
    <property type="protein sequence ID" value="RJX71792.1"/>
    <property type="molecule type" value="Genomic_DNA"/>
</dbReference>
<proteinExistence type="predicted"/>
<keyword evidence="1" id="KW-0732">Signal</keyword>
<reference evidence="2 3" key="1">
    <citation type="submission" date="2018-09" db="EMBL/GenBank/DDBJ databases">
        <title>Altererythrobacter sp.Ery1 and Ery12, the genome sequencing of novel strains in genus Alterythrobacter.</title>
        <authorList>
            <person name="Cheng H."/>
            <person name="Wu Y.-H."/>
            <person name="Fang C."/>
            <person name="Xu X.-W."/>
        </authorList>
    </citation>
    <scope>NUCLEOTIDE SEQUENCE [LARGE SCALE GENOMIC DNA]</scope>
    <source>
        <strain evidence="2 3">Ery12</strain>
    </source>
</reference>
<keyword evidence="3" id="KW-1185">Reference proteome</keyword>
<evidence type="ECO:0000313" key="3">
    <source>
        <dbReference type="Proteomes" id="UP000284322"/>
    </source>
</evidence>